<dbReference type="GeneID" id="108737932"/>
<evidence type="ECO:0000256" key="2">
    <source>
        <dbReference type="SAM" id="SignalP"/>
    </source>
</evidence>
<feature type="compositionally biased region" description="Acidic residues" evidence="1">
    <location>
        <begin position="435"/>
        <end position="444"/>
    </location>
</feature>
<dbReference type="InParanoid" id="A0A1W4X1G8"/>
<proteinExistence type="predicted"/>
<evidence type="ECO:0000256" key="1">
    <source>
        <dbReference type="SAM" id="MobiDB-lite"/>
    </source>
</evidence>
<reference evidence="4" key="1">
    <citation type="submission" date="2025-08" db="UniProtKB">
        <authorList>
            <consortium name="RefSeq"/>
        </authorList>
    </citation>
    <scope>IDENTIFICATION</scope>
    <source>
        <tissue evidence="4">Entire body</tissue>
    </source>
</reference>
<dbReference type="RefSeq" id="XP_018326622.1">
    <property type="nucleotide sequence ID" value="XM_018471120.1"/>
</dbReference>
<accession>A0A1W4X1G8</accession>
<name>A0A1W4X1G8_AGRPL</name>
<organism evidence="3 4">
    <name type="scientific">Agrilus planipennis</name>
    <name type="common">Emerald ash borer</name>
    <name type="synonym">Agrilus marcopoli</name>
    <dbReference type="NCBI Taxonomy" id="224129"/>
    <lineage>
        <taxon>Eukaryota</taxon>
        <taxon>Metazoa</taxon>
        <taxon>Ecdysozoa</taxon>
        <taxon>Arthropoda</taxon>
        <taxon>Hexapoda</taxon>
        <taxon>Insecta</taxon>
        <taxon>Pterygota</taxon>
        <taxon>Neoptera</taxon>
        <taxon>Endopterygota</taxon>
        <taxon>Coleoptera</taxon>
        <taxon>Polyphaga</taxon>
        <taxon>Elateriformia</taxon>
        <taxon>Buprestoidea</taxon>
        <taxon>Buprestidae</taxon>
        <taxon>Agrilinae</taxon>
        <taxon>Agrilus</taxon>
    </lineage>
</organism>
<feature type="compositionally biased region" description="Polar residues" evidence="1">
    <location>
        <begin position="413"/>
        <end position="422"/>
    </location>
</feature>
<gene>
    <name evidence="4" type="primary">LOC108737932</name>
</gene>
<evidence type="ECO:0000313" key="4">
    <source>
        <dbReference type="RefSeq" id="XP_018326622.1"/>
    </source>
</evidence>
<sequence>MWRICWDILFLYSVYQLVDGVPLNFRSFRLNPSMSLSPNATYNFSFKTPASSNPSAKTKNFDKEPGKIRINENEIRKGMSDEMSRNEEMYDSNRPEIDRKSNSEVFESYGNNRTQRTRLTSYSAMNISPKPDIFYSQRMSHDKYIPMNPKNYTMNFLIPSTTAKDSNLGIEKSYYKPQPSDYSPKPILSRLKLSNLLLHGPSVILANLESLTSTTQAPSMDQNRTAEETETSYQIKGKGTQERERINKLKREIPGSRKMSYNMRNGDSAIRWPCGPSINNSPMESEMEISEEMLGRRGQNQFKIRGIQMEGDNNRMISGEGVLPLQMTDREQKLHEMTDELVLDLHQIQQSEEYYPMSQSKRQHVLEMLEMHIKGIGAKKKLKRDYDRLQTKESESEQKMSFEDDSRTDEEGSCQSSYNNIYEESAVATEHSQMEESEPDEPDSSPEIVTSQYPSFLYNELSMIQNKYKNIVSHFLSQIRNDEKHDRVYSQEEIESDEPHSSENTFEYVRKFRSFKGPNGRLNIYDFI</sequence>
<evidence type="ECO:0000313" key="3">
    <source>
        <dbReference type="Proteomes" id="UP000192223"/>
    </source>
</evidence>
<keyword evidence="2" id="KW-0732">Signal</keyword>
<dbReference type="Proteomes" id="UP000192223">
    <property type="component" value="Unplaced"/>
</dbReference>
<feature type="region of interest" description="Disordered" evidence="1">
    <location>
        <begin position="215"/>
        <end position="242"/>
    </location>
</feature>
<feature type="compositionally biased region" description="Basic and acidic residues" evidence="1">
    <location>
        <begin position="387"/>
        <end position="405"/>
    </location>
</feature>
<keyword evidence="3" id="KW-1185">Reference proteome</keyword>
<feature type="signal peptide" evidence="2">
    <location>
        <begin position="1"/>
        <end position="20"/>
    </location>
</feature>
<dbReference type="KEGG" id="apln:108737932"/>
<dbReference type="AlphaFoldDB" id="A0A1W4X1G8"/>
<protein>
    <submittedName>
        <fullName evidence="4">Uncharacterized protein LOC108737932</fullName>
    </submittedName>
</protein>
<feature type="region of interest" description="Disordered" evidence="1">
    <location>
        <begin position="387"/>
        <end position="449"/>
    </location>
</feature>
<feature type="chain" id="PRO_5010727257" evidence="2">
    <location>
        <begin position="21"/>
        <end position="528"/>
    </location>
</feature>